<organism evidence="3">
    <name type="scientific">Triticum aestivum</name>
    <name type="common">Wheat</name>
    <dbReference type="NCBI Taxonomy" id="4565"/>
    <lineage>
        <taxon>Eukaryota</taxon>
        <taxon>Viridiplantae</taxon>
        <taxon>Streptophyta</taxon>
        <taxon>Embryophyta</taxon>
        <taxon>Tracheophyta</taxon>
        <taxon>Spermatophyta</taxon>
        <taxon>Magnoliopsida</taxon>
        <taxon>Liliopsida</taxon>
        <taxon>Poales</taxon>
        <taxon>Poaceae</taxon>
        <taxon>BOP clade</taxon>
        <taxon>Pooideae</taxon>
        <taxon>Triticodae</taxon>
        <taxon>Triticeae</taxon>
        <taxon>Triticinae</taxon>
        <taxon>Triticum</taxon>
    </lineage>
</organism>
<dbReference type="Gramene" id="TraesPARA_EIv1.0_2536770.1">
    <property type="protein sequence ID" value="TraesPARA_EIv1.0_2536770.1.CDS"/>
    <property type="gene ID" value="TraesPARA_EIv1.0_2536770"/>
</dbReference>
<dbReference type="Gramene" id="TraesJUL7D03G04362710.1">
    <property type="protein sequence ID" value="TraesJUL7D03G04362710.1"/>
    <property type="gene ID" value="TraesJUL7D03G04362710"/>
</dbReference>
<dbReference type="Gramene" id="TraesROB_scaffold_014258_01G000500.1">
    <property type="protein sequence ID" value="TraesROB_scaffold_014258_01G000500.1"/>
    <property type="gene ID" value="TraesROB_scaffold_014258_01G000500"/>
</dbReference>
<feature type="chain" id="PRO_5043180966" evidence="2">
    <location>
        <begin position="25"/>
        <end position="109"/>
    </location>
</feature>
<dbReference type="Gramene" id="TraesWEE_scaffold_012952_01G000500.1">
    <property type="protein sequence ID" value="TraesWEE_scaffold_012952_01G000500.1"/>
    <property type="gene ID" value="TraesWEE_scaffold_012952_01G000500"/>
</dbReference>
<evidence type="ECO:0000256" key="1">
    <source>
        <dbReference type="SAM" id="MobiDB-lite"/>
    </source>
</evidence>
<dbReference type="Gramene" id="TraesCS7D03G0324500.1">
    <property type="protein sequence ID" value="TraesCS7D03G0324500.1.CDS"/>
    <property type="gene ID" value="TraesCS7D03G0324500"/>
</dbReference>
<dbReference type="EnsemblPlants" id="TraesCS7D02G144300.1">
    <property type="protein sequence ID" value="TraesCS7D02G144300.1"/>
    <property type="gene ID" value="TraesCS7D02G144300"/>
</dbReference>
<feature type="region of interest" description="Disordered" evidence="1">
    <location>
        <begin position="65"/>
        <end position="109"/>
    </location>
</feature>
<dbReference type="Gramene" id="TraesCS7D02G144300.1">
    <property type="protein sequence ID" value="TraesCS7D02G144300.1"/>
    <property type="gene ID" value="TraesCS7D02G144300"/>
</dbReference>
<dbReference type="Gramene" id="TraesMAC7D03G04311590.1">
    <property type="protein sequence ID" value="TraesMAC7D03G04311590.1"/>
    <property type="gene ID" value="TraesMAC7D03G04311590"/>
</dbReference>
<dbReference type="Gramene" id="TraesCAD_scaffold_015573_01G000200.1">
    <property type="protein sequence ID" value="TraesCAD_scaffold_015573_01G000200.1"/>
    <property type="gene ID" value="TraesCAD_scaffold_015573_01G000200"/>
</dbReference>
<dbReference type="Gramene" id="TraesNOR7D03G04367930.1">
    <property type="protein sequence ID" value="TraesNOR7D03G04367930.1"/>
    <property type="gene ID" value="TraesNOR7D03G04367930"/>
</dbReference>
<protein>
    <submittedName>
        <fullName evidence="3">Uncharacterized protein</fullName>
    </submittedName>
</protein>
<dbReference type="Gramene" id="TraesCLE_scaffold_075456_01G000500.1">
    <property type="protein sequence ID" value="TraesCLE_scaffold_075456_01G000500.1"/>
    <property type="gene ID" value="TraesCLE_scaffold_075456_01G000500"/>
</dbReference>
<dbReference type="Proteomes" id="UP000019116">
    <property type="component" value="Chromosome 7D"/>
</dbReference>
<dbReference type="Gramene" id="TraesLAC7D03G04266060.1">
    <property type="protein sequence ID" value="TraesLAC7D03G04266060.1"/>
    <property type="gene ID" value="TraesLAC7D03G04266060"/>
</dbReference>
<keyword evidence="4" id="KW-1185">Reference proteome</keyword>
<dbReference type="AlphaFoldDB" id="A0A3B6TAM7"/>
<name>A0A3B6TAM7_WHEAT</name>
<feature type="signal peptide" evidence="2">
    <location>
        <begin position="1"/>
        <end position="24"/>
    </location>
</feature>
<dbReference type="Gramene" id="TraesSYM7D03G04372050.1">
    <property type="protein sequence ID" value="TraesSYM7D03G04372050.1"/>
    <property type="gene ID" value="TraesSYM7D03G04372050"/>
</dbReference>
<dbReference type="OrthoDB" id="669215at2759"/>
<feature type="compositionally biased region" description="Basic and acidic residues" evidence="1">
    <location>
        <begin position="80"/>
        <end position="96"/>
    </location>
</feature>
<evidence type="ECO:0000313" key="3">
    <source>
        <dbReference type="EnsemblPlants" id="TraesCS7D02G144300.1"/>
    </source>
</evidence>
<dbReference type="Gramene" id="TraesRN7D0100337300.1">
    <property type="protein sequence ID" value="TraesRN7D0100337300.1"/>
    <property type="gene ID" value="TraesRN7D0100337300"/>
</dbReference>
<reference evidence="3" key="2">
    <citation type="submission" date="2018-10" db="UniProtKB">
        <authorList>
            <consortium name="EnsemblPlants"/>
        </authorList>
    </citation>
    <scope>IDENTIFICATION</scope>
</reference>
<reference evidence="3" key="1">
    <citation type="submission" date="2018-08" db="EMBL/GenBank/DDBJ databases">
        <authorList>
            <person name="Rossello M."/>
        </authorList>
    </citation>
    <scope>NUCLEOTIDE SEQUENCE [LARGE SCALE GENOMIC DNA]</scope>
    <source>
        <strain evidence="3">cv. Chinese Spring</strain>
    </source>
</reference>
<dbReference type="Gramene" id="TraesLDM7D03G04325300.1">
    <property type="protein sequence ID" value="TraesLDM7D03G04325300.1"/>
    <property type="gene ID" value="TraesLDM7D03G04325300"/>
</dbReference>
<proteinExistence type="predicted"/>
<evidence type="ECO:0000313" key="4">
    <source>
        <dbReference type="Proteomes" id="UP000019116"/>
    </source>
</evidence>
<accession>A0A3B6TAM7</accession>
<keyword evidence="2" id="KW-0732">Signal</keyword>
<evidence type="ECO:0000256" key="2">
    <source>
        <dbReference type="SAM" id="SignalP"/>
    </source>
</evidence>
<sequence>MEKVCLPVAAAAMVLLLMVATAQGIRLDAGSKAALGNPVLNKSMEKGVMIKADGAEPKGVMIKADGAEPFSGDEVEEAISEDKERAGGHRMPEIHVDYYGPRGHNARHH</sequence>
<dbReference type="Gramene" id="TraesARI7D03G04394350.1">
    <property type="protein sequence ID" value="TraesARI7D03G04394350.1"/>
    <property type="gene ID" value="TraesARI7D03G04394350"/>
</dbReference>